<keyword evidence="5" id="KW-0347">Helicase</keyword>
<feature type="compositionally biased region" description="Polar residues" evidence="9">
    <location>
        <begin position="709"/>
        <end position="722"/>
    </location>
</feature>
<dbReference type="PANTHER" id="PTHR45797:SF1">
    <property type="entry name" value="HELICASE ARIP4"/>
    <property type="match status" value="1"/>
</dbReference>
<dbReference type="SMART" id="SM00487">
    <property type="entry name" value="DEXDc"/>
    <property type="match status" value="1"/>
</dbReference>
<dbReference type="EMBL" id="QWIJ01000721">
    <property type="protein sequence ID" value="RMX79357.1"/>
    <property type="molecule type" value="Genomic_DNA"/>
</dbReference>
<dbReference type="InterPro" id="IPR027417">
    <property type="entry name" value="P-loop_NTPase"/>
</dbReference>
<evidence type="ECO:0000256" key="6">
    <source>
        <dbReference type="ARBA" id="ARBA00022840"/>
    </source>
</evidence>
<organism evidence="12 13">
    <name type="scientific">Hortaea werneckii</name>
    <name type="common">Black yeast</name>
    <name type="synonym">Cladosporium werneckii</name>
    <dbReference type="NCBI Taxonomy" id="91943"/>
    <lineage>
        <taxon>Eukaryota</taxon>
        <taxon>Fungi</taxon>
        <taxon>Dikarya</taxon>
        <taxon>Ascomycota</taxon>
        <taxon>Pezizomycotina</taxon>
        <taxon>Dothideomycetes</taxon>
        <taxon>Dothideomycetidae</taxon>
        <taxon>Mycosphaerellales</taxon>
        <taxon>Teratosphaeriaceae</taxon>
        <taxon>Hortaea</taxon>
    </lineage>
</organism>
<dbReference type="InterPro" id="IPR001650">
    <property type="entry name" value="Helicase_C-like"/>
</dbReference>
<dbReference type="SUPFAM" id="SSF52540">
    <property type="entry name" value="P-loop containing nucleoside triphosphate hydrolases"/>
    <property type="match status" value="2"/>
</dbReference>
<dbReference type="Gene3D" id="3.40.50.10810">
    <property type="entry name" value="Tandem AAA-ATPase domain"/>
    <property type="match status" value="1"/>
</dbReference>
<evidence type="ECO:0000313" key="13">
    <source>
        <dbReference type="Proteomes" id="UP000281245"/>
    </source>
</evidence>
<dbReference type="PANTHER" id="PTHR45797">
    <property type="entry name" value="RAD54-LIKE"/>
    <property type="match status" value="1"/>
</dbReference>
<evidence type="ECO:0000313" key="12">
    <source>
        <dbReference type="EMBL" id="RMX79357.1"/>
    </source>
</evidence>
<dbReference type="GO" id="GO:0003677">
    <property type="term" value="F:DNA binding"/>
    <property type="evidence" value="ECO:0007669"/>
    <property type="project" value="UniProtKB-KW"/>
</dbReference>
<dbReference type="InterPro" id="IPR038718">
    <property type="entry name" value="SNF2-like_sf"/>
</dbReference>
<name>A0A3M6WLD7_HORWE</name>
<dbReference type="InterPro" id="IPR013761">
    <property type="entry name" value="SAM/pointed_sf"/>
</dbReference>
<evidence type="ECO:0000256" key="2">
    <source>
        <dbReference type="ARBA" id="ARBA00007025"/>
    </source>
</evidence>
<feature type="compositionally biased region" description="Polar residues" evidence="9">
    <location>
        <begin position="1357"/>
        <end position="1367"/>
    </location>
</feature>
<evidence type="ECO:0000256" key="8">
    <source>
        <dbReference type="ARBA" id="ARBA00023242"/>
    </source>
</evidence>
<dbReference type="OrthoDB" id="2020972at2759"/>
<feature type="region of interest" description="Disordered" evidence="9">
    <location>
        <begin position="529"/>
        <end position="626"/>
    </location>
</feature>
<dbReference type="InterPro" id="IPR014001">
    <property type="entry name" value="Helicase_ATP-bd"/>
</dbReference>
<dbReference type="GO" id="GO:0016887">
    <property type="term" value="F:ATP hydrolysis activity"/>
    <property type="evidence" value="ECO:0007669"/>
    <property type="project" value="InterPro"/>
</dbReference>
<sequence>MESDPWQWDTSQVQRYFREHAIHDIADRPSGQLPGPNLFITALHDNEVDGASLLDSVDINMLRGEFGVTSLRHRGSIMHCIKKLQRRSNAFRSRRASPILQILVSPHSTPVLPRTDTAAAASAVAPTTPIPEATGENARVGEVRVEDEHGRKRRKLNLTTQAPILPVQNRHDQTSYLPDTSVPVDTLFYGNTKMGKIIGELQPEGSVVVEDDDPENNFQFTNQQKRPGEIEFVSLRLRRFLTDVETVNVRRRGRDAIAILPYPERLQTKARSATVIQASQHDGEEPVAVREHSLFIGSGLDYNGLEHSSTGDLDYMLHKYKQTSDDGLSLGDLVSQTELGLSEDEEGQKASSTNDDGDDDRGSDAGSQAEESGDEDVLTRSRAGEVVDAMIQLIRARWEHKELPKLERSAWSVWKQMKKSKTIRDTMIAAAESRANDYNRRLNKLRETLLIDEWRTEHSLENSCGVLEPTVGDREKERWKIGVLQRKKEPEHTVHHRGKQTTIPSHGPADPQRAAPFVPTAADRMSLSPTTPNHVYSETDGNVTAGAADEDGEEFHTPSGSPVAMPYDNEMDGFFASDELSPRFDEESDREQSMKERTPSPEMHSNNGSGSRTQRSPVQTPLRRQHDMSNRAVEGDDNGSNLVSPVRCYVCKAKLTGNEHAQTAHVDECVRKKQIMDAESDDDLESLSEVIARSQRLPSTTKKSRGFGLSTQPIELSSDTTSPAPKKPGRKPKGVKKTEESAFAGAPDDAGYGEVDSWTWNVLNSKGDRGRFLVKMIREMNVDTRKDLHDCLLNISDHNRMVQQICAAAKTHDTGDAENAELDPNRAEMMLFCARVAMTWLTLDAKYFLSADSMGDAPWAEFYNNEKQTSSFVLQFMHFLKMKDKRTFTGPKQGPLDGPIELSDSADEVPRHTPHKKRKRKVQESQTAKQSRNAALARHEQFTQLMESQDFNSSQAVAAVARDPSKSEIAINPMMKGDPDRDEIFIHPKIAKSIKPHQLEGVQFMWFELTTSKEGDDTSTQGCLLAHTMGLGKTMQTIALLVALMEAAGSDNPRVYEQLPSHLRVGGEERQLRIMILCPPTLLQNWHKEIRQWAPKNATNVFLVEASSKAADQLRDLEDWYRFGGILCLGYSMFRQFVVRKGNQYGNAADRLDTILLQGPDVVVADEAHNLRNLKSKLTQAAHRINSETRIALTGTPMSNDVQEIYSLVSWVAPDYLGDQTWFKANFAEPIEQGTYEESTRHERRRSMKKLAVLQHDIKPKVNRASIEALRGSLKPKVEFVITVPLTEIQDMLYKRYVQAVLGDEDNAKASQVRIFSWLAVLGLLTNHPTAFRQKLLTPALPKKGNKKNLNAREASPTPSDDGSHATTAVDVSNATELDGGMTYGDEDVFTLGFTEQMVKEIIADVDASIDPRRSAKTSLVLDILRLSEECNDKVLVFSSSIPTLNYFSDLFASSGIRFGRIDGSTKISDRIQLIEQFHKNSFDVFLISTRAGGVGLNIQGANRVIIMDFGFNPAWEEQAIGRVYRLGQEKPVFVYRFLAGGTYETNMWNKQLFKTSLTQRVVDKKNPRRNARRNTREFLHVPETVKQDDVARWIGKDPDVLDEILARHGLTEPGKIDTWIRNISTTETLQEEVAEELDDEEKKEVAAEIAEAAARPRGRKAIAVAQQAAMLGGGTAMPPASTQGPQAHGQSHRKATGQGISAAVATNGRQPPASTAPLPAHEKGGLPNFAPTYQYGTYQRGYGNHGSSHGHPRKKAVARYRQQ</sequence>
<feature type="domain" description="Helicase C-terminal" evidence="11">
    <location>
        <begin position="1423"/>
        <end position="1569"/>
    </location>
</feature>
<evidence type="ECO:0000256" key="4">
    <source>
        <dbReference type="ARBA" id="ARBA00022801"/>
    </source>
</evidence>
<dbReference type="Pfam" id="PF00271">
    <property type="entry name" value="Helicase_C"/>
    <property type="match status" value="1"/>
</dbReference>
<dbReference type="InterPro" id="IPR000330">
    <property type="entry name" value="SNF2_N"/>
</dbReference>
<evidence type="ECO:0008006" key="14">
    <source>
        <dbReference type="Google" id="ProtNLM"/>
    </source>
</evidence>
<evidence type="ECO:0000259" key="11">
    <source>
        <dbReference type="PROSITE" id="PS51194"/>
    </source>
</evidence>
<feature type="compositionally biased region" description="Low complexity" evidence="9">
    <location>
        <begin position="1733"/>
        <end position="1743"/>
    </location>
</feature>
<feature type="domain" description="Helicase ATP-binding" evidence="10">
    <location>
        <begin position="1014"/>
        <end position="1215"/>
    </location>
</feature>
<accession>A0A3M6WLD7</accession>
<feature type="compositionally biased region" description="Basic residues" evidence="9">
    <location>
        <begin position="912"/>
        <end position="921"/>
    </location>
</feature>
<dbReference type="Proteomes" id="UP000281245">
    <property type="component" value="Unassembled WGS sequence"/>
</dbReference>
<dbReference type="InterPro" id="IPR044574">
    <property type="entry name" value="ARIP4-like"/>
</dbReference>
<comment type="subcellular location">
    <subcellularLocation>
        <location evidence="1">Nucleus</location>
    </subcellularLocation>
</comment>
<feature type="compositionally biased region" description="Basic residues" evidence="9">
    <location>
        <begin position="1749"/>
        <end position="1764"/>
    </location>
</feature>
<feature type="region of interest" description="Disordered" evidence="9">
    <location>
        <begin position="1674"/>
        <end position="1764"/>
    </location>
</feature>
<feature type="region of interest" description="Disordered" evidence="9">
    <location>
        <begin position="340"/>
        <end position="381"/>
    </location>
</feature>
<keyword evidence="7" id="KW-0238">DNA-binding</keyword>
<feature type="compositionally biased region" description="Basic and acidic residues" evidence="9">
    <location>
        <begin position="580"/>
        <end position="599"/>
    </location>
</feature>
<keyword evidence="6" id="KW-0067">ATP-binding</keyword>
<feature type="region of interest" description="Disordered" evidence="9">
    <location>
        <begin position="889"/>
        <end position="931"/>
    </location>
</feature>
<keyword evidence="8" id="KW-0539">Nucleus</keyword>
<gene>
    <name evidence="12" type="ORF">D0869_08375</name>
</gene>
<feature type="compositionally biased region" description="Polar residues" evidence="9">
    <location>
        <begin position="529"/>
        <end position="542"/>
    </location>
</feature>
<evidence type="ECO:0000256" key="3">
    <source>
        <dbReference type="ARBA" id="ARBA00022741"/>
    </source>
</evidence>
<dbReference type="CDD" id="cd18793">
    <property type="entry name" value="SF2_C_SNF"/>
    <property type="match status" value="1"/>
</dbReference>
<dbReference type="PROSITE" id="PS51194">
    <property type="entry name" value="HELICASE_CTER"/>
    <property type="match status" value="1"/>
</dbReference>
<keyword evidence="4" id="KW-0378">Hydrolase</keyword>
<dbReference type="Pfam" id="PF00176">
    <property type="entry name" value="SNF2-rel_dom"/>
    <property type="match status" value="1"/>
</dbReference>
<evidence type="ECO:0000256" key="5">
    <source>
        <dbReference type="ARBA" id="ARBA00022806"/>
    </source>
</evidence>
<dbReference type="Pfam" id="PF24580">
    <property type="entry name" value="DUF7607"/>
    <property type="match status" value="1"/>
</dbReference>
<dbReference type="SMART" id="SM00490">
    <property type="entry name" value="HELICc"/>
    <property type="match status" value="1"/>
</dbReference>
<dbReference type="InterPro" id="IPR049730">
    <property type="entry name" value="SNF2/RAD54-like_C"/>
</dbReference>
<protein>
    <recommendedName>
        <fullName evidence="14">Helicase C-terminal domain-containing protein</fullName>
    </recommendedName>
</protein>
<evidence type="ECO:0000256" key="7">
    <source>
        <dbReference type="ARBA" id="ARBA00023125"/>
    </source>
</evidence>
<keyword evidence="3" id="KW-0547">Nucleotide-binding</keyword>
<dbReference type="InterPro" id="IPR056026">
    <property type="entry name" value="DUF7607"/>
</dbReference>
<reference evidence="12 13" key="1">
    <citation type="journal article" date="2018" name="BMC Genomics">
        <title>Genomic evidence for intraspecific hybridization in a clonal and extremely halotolerant yeast.</title>
        <authorList>
            <person name="Gostincar C."/>
            <person name="Stajich J.E."/>
            <person name="Zupancic J."/>
            <person name="Zalar P."/>
            <person name="Gunde-Cimerman N."/>
        </authorList>
    </citation>
    <scope>NUCLEOTIDE SEQUENCE [LARGE SCALE GENOMIC DNA]</scope>
    <source>
        <strain evidence="12 13">EXF-6656</strain>
    </source>
</reference>
<evidence type="ECO:0000259" key="10">
    <source>
        <dbReference type="PROSITE" id="PS51192"/>
    </source>
</evidence>
<evidence type="ECO:0000256" key="1">
    <source>
        <dbReference type="ARBA" id="ARBA00004123"/>
    </source>
</evidence>
<proteinExistence type="inferred from homology"/>
<dbReference type="GO" id="GO:0005634">
    <property type="term" value="C:nucleus"/>
    <property type="evidence" value="ECO:0007669"/>
    <property type="project" value="UniProtKB-SubCell"/>
</dbReference>
<feature type="region of interest" description="Disordered" evidence="9">
    <location>
        <begin position="487"/>
        <end position="514"/>
    </location>
</feature>
<dbReference type="PROSITE" id="PS51192">
    <property type="entry name" value="HELICASE_ATP_BIND_1"/>
    <property type="match status" value="1"/>
</dbReference>
<dbReference type="GO" id="GO:0005524">
    <property type="term" value="F:ATP binding"/>
    <property type="evidence" value="ECO:0007669"/>
    <property type="project" value="UniProtKB-KW"/>
</dbReference>
<dbReference type="GO" id="GO:0004386">
    <property type="term" value="F:helicase activity"/>
    <property type="evidence" value="ECO:0007669"/>
    <property type="project" value="UniProtKB-KW"/>
</dbReference>
<evidence type="ECO:0000256" key="9">
    <source>
        <dbReference type="SAM" id="MobiDB-lite"/>
    </source>
</evidence>
<feature type="region of interest" description="Disordered" evidence="9">
    <location>
        <begin position="1343"/>
        <end position="1367"/>
    </location>
</feature>
<dbReference type="SUPFAM" id="SSF47769">
    <property type="entry name" value="SAM/Pointed domain"/>
    <property type="match status" value="1"/>
</dbReference>
<feature type="compositionally biased region" description="Polar residues" evidence="9">
    <location>
        <begin position="1681"/>
        <end position="1690"/>
    </location>
</feature>
<dbReference type="CDD" id="cd18007">
    <property type="entry name" value="DEXHc_ATRX-like"/>
    <property type="match status" value="1"/>
</dbReference>
<comment type="caution">
    <text evidence="12">The sequence shown here is derived from an EMBL/GenBank/DDBJ whole genome shotgun (WGS) entry which is preliminary data.</text>
</comment>
<dbReference type="Gene3D" id="1.10.150.50">
    <property type="entry name" value="Transcription Factor, Ets-1"/>
    <property type="match status" value="1"/>
</dbReference>
<dbReference type="Gene3D" id="3.40.50.300">
    <property type="entry name" value="P-loop containing nucleotide triphosphate hydrolases"/>
    <property type="match status" value="1"/>
</dbReference>
<feature type="region of interest" description="Disordered" evidence="9">
    <location>
        <begin position="695"/>
        <end position="748"/>
    </location>
</feature>
<feature type="compositionally biased region" description="Polar residues" evidence="9">
    <location>
        <begin position="603"/>
        <end position="619"/>
    </location>
</feature>
<comment type="similarity">
    <text evidence="2">Belongs to the SNF2/RAD54 helicase family.</text>
</comment>